<dbReference type="Gene3D" id="3.30.530.20">
    <property type="match status" value="1"/>
</dbReference>
<dbReference type="InterPro" id="IPR019587">
    <property type="entry name" value="Polyketide_cyclase/dehydratase"/>
</dbReference>
<dbReference type="Pfam" id="PF10604">
    <property type="entry name" value="Polyketide_cyc2"/>
    <property type="match status" value="1"/>
</dbReference>
<gene>
    <name evidence="1" type="ORF">DFR67_111213</name>
</gene>
<dbReference type="CDD" id="cd07819">
    <property type="entry name" value="SRPBCC_2"/>
    <property type="match status" value="1"/>
</dbReference>
<dbReference type="SUPFAM" id="SSF55961">
    <property type="entry name" value="Bet v1-like"/>
    <property type="match status" value="1"/>
</dbReference>
<dbReference type="EMBL" id="QJSP01000011">
    <property type="protein sequence ID" value="PYE15137.1"/>
    <property type="molecule type" value="Genomic_DNA"/>
</dbReference>
<dbReference type="Proteomes" id="UP000247591">
    <property type="component" value="Unassembled WGS sequence"/>
</dbReference>
<protein>
    <submittedName>
        <fullName evidence="1">Polyketide cyclase/dehydrase/lipid transport protein</fullName>
    </submittedName>
</protein>
<evidence type="ECO:0000313" key="1">
    <source>
        <dbReference type="EMBL" id="PYE15137.1"/>
    </source>
</evidence>
<dbReference type="InterPro" id="IPR023393">
    <property type="entry name" value="START-like_dom_sf"/>
</dbReference>
<sequence>MYFFSMPVNAKTEFDIDAPPAVIMEILMDVEALPDWSGPHKKAEIVDEHEDGSPKTVKLELQAVGMTDHQLLNYTWTENTCTWDLIEADQLSHQHGQYTVTAKGKGSHIAFELEVDLKIKLPGLIVKQAQKTALNTAQKGLKEEAKRRLA</sequence>
<proteinExistence type="predicted"/>
<dbReference type="AlphaFoldDB" id="A0A318RGX4"/>
<dbReference type="PANTHER" id="PTHR39683:SF4">
    <property type="entry name" value="COENZYME Q-BINDING PROTEIN COQ10 START DOMAIN-CONTAINING PROTEIN"/>
    <property type="match status" value="1"/>
</dbReference>
<keyword evidence="2" id="KW-1185">Reference proteome</keyword>
<dbReference type="PANTHER" id="PTHR39683">
    <property type="entry name" value="CONSERVED PROTEIN TB16.3"/>
    <property type="match status" value="1"/>
</dbReference>
<evidence type="ECO:0000313" key="2">
    <source>
        <dbReference type="Proteomes" id="UP000247591"/>
    </source>
</evidence>
<accession>A0A318RGX4</accession>
<comment type="caution">
    <text evidence="1">The sequence shown here is derived from an EMBL/GenBank/DDBJ whole genome shotgun (WGS) entry which is preliminary data.</text>
</comment>
<organism evidence="1 2">
    <name type="scientific">Williamsia limnetica</name>
    <dbReference type="NCBI Taxonomy" id="882452"/>
    <lineage>
        <taxon>Bacteria</taxon>
        <taxon>Bacillati</taxon>
        <taxon>Actinomycetota</taxon>
        <taxon>Actinomycetes</taxon>
        <taxon>Mycobacteriales</taxon>
        <taxon>Nocardiaceae</taxon>
        <taxon>Williamsia</taxon>
    </lineage>
</organism>
<reference evidence="1 2" key="1">
    <citation type="submission" date="2018-06" db="EMBL/GenBank/DDBJ databases">
        <title>Genomic Encyclopedia of Type Strains, Phase IV (KMG-IV): sequencing the most valuable type-strain genomes for metagenomic binning, comparative biology and taxonomic classification.</title>
        <authorList>
            <person name="Goeker M."/>
        </authorList>
    </citation>
    <scope>NUCLEOTIDE SEQUENCE [LARGE SCALE GENOMIC DNA]</scope>
    <source>
        <strain evidence="1 2">DSM 45521</strain>
    </source>
</reference>
<name>A0A318RGX4_WILLI</name>